<dbReference type="EMBL" id="UINC01006803">
    <property type="protein sequence ID" value="SVA29735.1"/>
    <property type="molecule type" value="Genomic_DNA"/>
</dbReference>
<dbReference type="PANTHER" id="PTHR34075:SF5">
    <property type="entry name" value="BLR3430 PROTEIN"/>
    <property type="match status" value="1"/>
</dbReference>
<dbReference type="AlphaFoldDB" id="A0A381UNI7"/>
<name>A0A381UNI7_9ZZZZ</name>
<feature type="domain" description="ChsH2 C-terminal OB-fold" evidence="1">
    <location>
        <begin position="58"/>
        <end position="124"/>
    </location>
</feature>
<dbReference type="InterPro" id="IPR022002">
    <property type="entry name" value="ChsH2_Znr"/>
</dbReference>
<feature type="domain" description="ChsH2 rubredoxin-like zinc ribbon" evidence="2">
    <location>
        <begin position="21"/>
        <end position="57"/>
    </location>
</feature>
<proteinExistence type="predicted"/>
<protein>
    <recommendedName>
        <fullName evidence="4">DUF35 domain-containing protein</fullName>
    </recommendedName>
</protein>
<evidence type="ECO:0000259" key="2">
    <source>
        <dbReference type="Pfam" id="PF12172"/>
    </source>
</evidence>
<dbReference type="Gene3D" id="6.10.30.10">
    <property type="match status" value="1"/>
</dbReference>
<dbReference type="PANTHER" id="PTHR34075">
    <property type="entry name" value="BLR3430 PROTEIN"/>
    <property type="match status" value="1"/>
</dbReference>
<dbReference type="Pfam" id="PF12172">
    <property type="entry name" value="zf-ChsH2"/>
    <property type="match status" value="1"/>
</dbReference>
<reference evidence="3" key="1">
    <citation type="submission" date="2018-05" db="EMBL/GenBank/DDBJ databases">
        <authorList>
            <person name="Lanie J.A."/>
            <person name="Ng W.-L."/>
            <person name="Kazmierczak K.M."/>
            <person name="Andrzejewski T.M."/>
            <person name="Davidsen T.M."/>
            <person name="Wayne K.J."/>
            <person name="Tettelin H."/>
            <person name="Glass J.I."/>
            <person name="Rusch D."/>
            <person name="Podicherti R."/>
            <person name="Tsui H.-C.T."/>
            <person name="Winkler M.E."/>
        </authorList>
    </citation>
    <scope>NUCLEOTIDE SEQUENCE</scope>
</reference>
<gene>
    <name evidence="3" type="ORF">METZ01_LOCUS82589</name>
</gene>
<dbReference type="InterPro" id="IPR052513">
    <property type="entry name" value="Thioester_dehydratase-like"/>
</dbReference>
<dbReference type="SUPFAM" id="SSF50249">
    <property type="entry name" value="Nucleic acid-binding proteins"/>
    <property type="match status" value="1"/>
</dbReference>
<dbReference type="InterPro" id="IPR012340">
    <property type="entry name" value="NA-bd_OB-fold"/>
</dbReference>
<dbReference type="Pfam" id="PF01796">
    <property type="entry name" value="OB_ChsH2_C"/>
    <property type="match status" value="1"/>
</dbReference>
<evidence type="ECO:0000313" key="3">
    <source>
        <dbReference type="EMBL" id="SVA29735.1"/>
    </source>
</evidence>
<dbReference type="InterPro" id="IPR002878">
    <property type="entry name" value="ChsH2_C"/>
</dbReference>
<evidence type="ECO:0008006" key="4">
    <source>
        <dbReference type="Google" id="ProtNLM"/>
    </source>
</evidence>
<evidence type="ECO:0000259" key="1">
    <source>
        <dbReference type="Pfam" id="PF01796"/>
    </source>
</evidence>
<sequence>MTDKTYRKPIPIPTPESDFFWTKIGEHQLWIQRCIDCLKPFFYPRIVCPNCLSDNIEWFEVSGRGFLYSYMINHRPPPGFEEDAPYAIAIVQLEEGPRMMSNIVGIENTPENLILDMPLKVVFEDVTSDVTIPKWCPDNT</sequence>
<organism evidence="3">
    <name type="scientific">marine metagenome</name>
    <dbReference type="NCBI Taxonomy" id="408172"/>
    <lineage>
        <taxon>unclassified sequences</taxon>
        <taxon>metagenomes</taxon>
        <taxon>ecological metagenomes</taxon>
    </lineage>
</organism>
<accession>A0A381UNI7</accession>